<name>A0A9X0DGZ2_9HELO</name>
<evidence type="ECO:0008006" key="5">
    <source>
        <dbReference type="Google" id="ProtNLM"/>
    </source>
</evidence>
<dbReference type="SMART" id="SM00248">
    <property type="entry name" value="ANK"/>
    <property type="match status" value="3"/>
</dbReference>
<dbReference type="InterPro" id="IPR002110">
    <property type="entry name" value="Ankyrin_rpt"/>
</dbReference>
<dbReference type="SUPFAM" id="SSF48403">
    <property type="entry name" value="Ankyrin repeat"/>
    <property type="match status" value="1"/>
</dbReference>
<comment type="caution">
    <text evidence="3">The sequence shown here is derived from an EMBL/GenBank/DDBJ whole genome shotgun (WGS) entry which is preliminary data.</text>
</comment>
<evidence type="ECO:0000313" key="3">
    <source>
        <dbReference type="EMBL" id="KAJ8063151.1"/>
    </source>
</evidence>
<accession>A0A9X0DGZ2</accession>
<sequence length="159" mass="17731">MVRFLLDSGTDIRGVPSCVPLIQACRRGQEKIVDLLLERGAKPDLPFNTPPLEVEAWREEFYPELRRFGQPDSTISMAAKAGSLSIIQKLINHGADFSHPAIGDVAFGYAVTYEYTEIVRFLLRSGATGPDGRQRILGDAIEKGLDSMVELLEYEYSRL</sequence>
<dbReference type="Proteomes" id="UP001152300">
    <property type="component" value="Unassembled WGS sequence"/>
</dbReference>
<dbReference type="Pfam" id="PF12796">
    <property type="entry name" value="Ank_2"/>
    <property type="match status" value="1"/>
</dbReference>
<dbReference type="Pfam" id="PF00023">
    <property type="entry name" value="Ank"/>
    <property type="match status" value="1"/>
</dbReference>
<dbReference type="PANTHER" id="PTHR24198:SF165">
    <property type="entry name" value="ANKYRIN REPEAT-CONTAINING PROTEIN-RELATED"/>
    <property type="match status" value="1"/>
</dbReference>
<dbReference type="OrthoDB" id="3554643at2759"/>
<keyword evidence="2" id="KW-0040">ANK repeat</keyword>
<organism evidence="3 4">
    <name type="scientific">Sclerotinia nivalis</name>
    <dbReference type="NCBI Taxonomy" id="352851"/>
    <lineage>
        <taxon>Eukaryota</taxon>
        <taxon>Fungi</taxon>
        <taxon>Dikarya</taxon>
        <taxon>Ascomycota</taxon>
        <taxon>Pezizomycotina</taxon>
        <taxon>Leotiomycetes</taxon>
        <taxon>Helotiales</taxon>
        <taxon>Sclerotiniaceae</taxon>
        <taxon>Sclerotinia</taxon>
    </lineage>
</organism>
<gene>
    <name evidence="3" type="ORF">OCU04_008392</name>
</gene>
<evidence type="ECO:0000256" key="1">
    <source>
        <dbReference type="ARBA" id="ARBA00022737"/>
    </source>
</evidence>
<dbReference type="InterPro" id="IPR036770">
    <property type="entry name" value="Ankyrin_rpt-contain_sf"/>
</dbReference>
<protein>
    <recommendedName>
        <fullName evidence="5">Ankyrin repeat protein</fullName>
    </recommendedName>
</protein>
<dbReference type="AlphaFoldDB" id="A0A9X0DGZ2"/>
<keyword evidence="1" id="KW-0677">Repeat</keyword>
<dbReference type="PANTHER" id="PTHR24198">
    <property type="entry name" value="ANKYRIN REPEAT AND PROTEIN KINASE DOMAIN-CONTAINING PROTEIN"/>
    <property type="match status" value="1"/>
</dbReference>
<keyword evidence="4" id="KW-1185">Reference proteome</keyword>
<dbReference type="Gene3D" id="1.25.40.20">
    <property type="entry name" value="Ankyrin repeat-containing domain"/>
    <property type="match status" value="1"/>
</dbReference>
<evidence type="ECO:0000256" key="2">
    <source>
        <dbReference type="ARBA" id="ARBA00023043"/>
    </source>
</evidence>
<proteinExistence type="predicted"/>
<dbReference type="EMBL" id="JAPEIS010000009">
    <property type="protein sequence ID" value="KAJ8063151.1"/>
    <property type="molecule type" value="Genomic_DNA"/>
</dbReference>
<evidence type="ECO:0000313" key="4">
    <source>
        <dbReference type="Proteomes" id="UP001152300"/>
    </source>
</evidence>
<reference evidence="3" key="1">
    <citation type="submission" date="2022-11" db="EMBL/GenBank/DDBJ databases">
        <title>Genome Resource of Sclerotinia nivalis Strain SnTB1, a Plant Pathogen Isolated from American Ginseng.</title>
        <authorList>
            <person name="Fan S."/>
        </authorList>
    </citation>
    <scope>NUCLEOTIDE SEQUENCE</scope>
    <source>
        <strain evidence="3">SnTB1</strain>
    </source>
</reference>
<dbReference type="PROSITE" id="PS51257">
    <property type="entry name" value="PROKAR_LIPOPROTEIN"/>
    <property type="match status" value="1"/>
</dbReference>